<proteinExistence type="predicted"/>
<evidence type="ECO:0000256" key="1">
    <source>
        <dbReference type="SAM" id="MobiDB-lite"/>
    </source>
</evidence>
<dbReference type="Gene3D" id="2.30.42.10">
    <property type="match status" value="4"/>
</dbReference>
<gene>
    <name evidence="3" type="ORF">P879_00117</name>
</gene>
<name>A0A8T0DYW8_9TREM</name>
<protein>
    <recommendedName>
        <fullName evidence="2">PDZ domain-containing protein</fullName>
    </recommendedName>
</protein>
<feature type="compositionally biased region" description="Basic and acidic residues" evidence="1">
    <location>
        <begin position="549"/>
        <end position="560"/>
    </location>
</feature>
<feature type="domain" description="PDZ" evidence="2">
    <location>
        <begin position="417"/>
        <end position="511"/>
    </location>
</feature>
<dbReference type="PANTHER" id="PTHR19964:SF92">
    <property type="entry name" value="PATJ HOMOLOG"/>
    <property type="match status" value="1"/>
</dbReference>
<dbReference type="AlphaFoldDB" id="A0A8T0DYW8"/>
<dbReference type="InterPro" id="IPR036034">
    <property type="entry name" value="PDZ_sf"/>
</dbReference>
<organism evidence="3 4">
    <name type="scientific">Paragonimus westermani</name>
    <dbReference type="NCBI Taxonomy" id="34504"/>
    <lineage>
        <taxon>Eukaryota</taxon>
        <taxon>Metazoa</taxon>
        <taxon>Spiralia</taxon>
        <taxon>Lophotrochozoa</taxon>
        <taxon>Platyhelminthes</taxon>
        <taxon>Trematoda</taxon>
        <taxon>Digenea</taxon>
        <taxon>Plagiorchiida</taxon>
        <taxon>Troglotremata</taxon>
        <taxon>Troglotrematidae</taxon>
        <taxon>Paragonimus</taxon>
    </lineage>
</organism>
<dbReference type="PANTHER" id="PTHR19964">
    <property type="entry name" value="MULTIPLE PDZ DOMAIN PROTEIN"/>
    <property type="match status" value="1"/>
</dbReference>
<keyword evidence="4" id="KW-1185">Reference proteome</keyword>
<feature type="compositionally biased region" description="Basic and acidic residues" evidence="1">
    <location>
        <begin position="344"/>
        <end position="353"/>
    </location>
</feature>
<evidence type="ECO:0000313" key="4">
    <source>
        <dbReference type="Proteomes" id="UP000699462"/>
    </source>
</evidence>
<feature type="region of interest" description="Disordered" evidence="1">
    <location>
        <begin position="339"/>
        <end position="360"/>
    </location>
</feature>
<dbReference type="CDD" id="cd00136">
    <property type="entry name" value="PDZ_canonical"/>
    <property type="match status" value="1"/>
</dbReference>
<evidence type="ECO:0000259" key="2">
    <source>
        <dbReference type="PROSITE" id="PS50106"/>
    </source>
</evidence>
<dbReference type="Pfam" id="PF00595">
    <property type="entry name" value="PDZ"/>
    <property type="match status" value="2"/>
</dbReference>
<accession>A0A8T0DYW8</accession>
<feature type="region of interest" description="Disordered" evidence="1">
    <location>
        <begin position="526"/>
        <end position="560"/>
    </location>
</feature>
<dbReference type="SUPFAM" id="SSF50156">
    <property type="entry name" value="PDZ domain-like"/>
    <property type="match status" value="3"/>
</dbReference>
<comment type="caution">
    <text evidence="3">The sequence shown here is derived from an EMBL/GenBank/DDBJ whole genome shotgun (WGS) entry which is preliminary data.</text>
</comment>
<dbReference type="PROSITE" id="PS50106">
    <property type="entry name" value="PDZ"/>
    <property type="match status" value="3"/>
</dbReference>
<dbReference type="OrthoDB" id="6022711at2759"/>
<dbReference type="InterPro" id="IPR051342">
    <property type="entry name" value="PDZ_scaffold"/>
</dbReference>
<dbReference type="EMBL" id="JTDF01000053">
    <property type="protein sequence ID" value="KAF8572384.1"/>
    <property type="molecule type" value="Genomic_DNA"/>
</dbReference>
<dbReference type="SMART" id="SM00228">
    <property type="entry name" value="PDZ"/>
    <property type="match status" value="4"/>
</dbReference>
<dbReference type="Proteomes" id="UP000699462">
    <property type="component" value="Unassembled WGS sequence"/>
</dbReference>
<dbReference type="InterPro" id="IPR001478">
    <property type="entry name" value="PDZ"/>
</dbReference>
<evidence type="ECO:0000313" key="3">
    <source>
        <dbReference type="EMBL" id="KAF8572384.1"/>
    </source>
</evidence>
<feature type="domain" description="PDZ" evidence="2">
    <location>
        <begin position="99"/>
        <end position="161"/>
    </location>
</feature>
<reference evidence="3 4" key="1">
    <citation type="submission" date="2019-07" db="EMBL/GenBank/DDBJ databases">
        <title>Annotation for the trematode Paragonimus westermani.</title>
        <authorList>
            <person name="Choi Y.-J."/>
        </authorList>
    </citation>
    <scope>NUCLEOTIDE SEQUENCE [LARGE SCALE GENOMIC DNA]</scope>
    <source>
        <strain evidence="3">180907_Pwestermani</strain>
    </source>
</reference>
<feature type="domain" description="PDZ" evidence="2">
    <location>
        <begin position="245"/>
        <end position="316"/>
    </location>
</feature>
<sequence length="830" mass="92815">MDEALFLLNSLAKEATSHNDVAMAHVTARVSAVLCSVLLSRCYDVLKTLESSTLLDELNAILLSASVQPTIKGLPPLSNESLKFRVERLAPKDTKEMYFIEMPDPNPERPLKRCGLILRQHMLDGEVTKLFVAGVEKDSPASRAHNLEAGDQILSISGFPLDWRTIEQLRYGLLDSIEIQRLSTNANLYELADHLLNEPYRTCRDTKIFLKKPTLIVARKLPSKTRISLTKQDEGTNPLQPFYHETVLETSVESKCLGLQLGVDKDETGIFILSIAPDSQAASDGQLKPGDRIVEVNYQNVEQLPIREALKRIKGTCQKAQFVHFKVLRSLVTTEEYSQVELGRTPDRAGESEKADDDSTIFADDHTIQTLERTDSTVTAEPMRTSYEVEEMNPLVANTSRARLVNYWSSQVPSNQKIVIAEYDTTESACGLGISIEGTLERTNRHSVTQPHHYLMEILPGSPAGVQTALLAGDELLQVNSNVVYGMSHLEVAKILHSIQPHGYIVCARKEKSFFPLKEVGHFKDSDFETQSGSDRVSEAESFRSANHTKSDKVVDDSKQTDLSISSDVDEFSGVQKIIIPHSSRHEHTPDLPDGTCLQFIKMRRRSDEERHQSCAHVRIVWGEDQDADDSQEINFGAEQTDQQHPVLFTDYPPTPSRLPKPARLAPVGAVKRISVAGDLYSHDNELKQSIQDKWFISYSEDEKCCSIVVHKKAGEFLGMELENEDGGPNGIKLTKILLGSPLDVCQLNQFGNRCNNPSLPNLSKLTELDLRPPEPGDWIVGVNGCSFRNVPEFTARQTLRRMVCRYGPVEVRYIPQPISSTAIKRPLRI</sequence>